<dbReference type="AlphaFoldDB" id="E6QN82"/>
<reference evidence="1" key="1">
    <citation type="submission" date="2009-10" db="EMBL/GenBank/DDBJ databases">
        <title>Diversity of trophic interactions inside an arsenic-rich microbial ecosystem.</title>
        <authorList>
            <person name="Bertin P.N."/>
            <person name="Heinrich-Salmeron A."/>
            <person name="Pelletier E."/>
            <person name="Goulhen-Chollet F."/>
            <person name="Arsene-Ploetze F."/>
            <person name="Gallien S."/>
            <person name="Calteau A."/>
            <person name="Vallenet D."/>
            <person name="Casiot C."/>
            <person name="Chane-Woon-Ming B."/>
            <person name="Giloteaux L."/>
            <person name="Barakat M."/>
            <person name="Bonnefoy V."/>
            <person name="Bruneel O."/>
            <person name="Chandler M."/>
            <person name="Cleiss J."/>
            <person name="Duran R."/>
            <person name="Elbaz-Poulichet F."/>
            <person name="Fonknechten N."/>
            <person name="Lauga B."/>
            <person name="Mornico D."/>
            <person name="Ortet P."/>
            <person name="Schaeffer C."/>
            <person name="Siguier P."/>
            <person name="Alexander Thil Smith A."/>
            <person name="Van Dorsselaer A."/>
            <person name="Weissenbach J."/>
            <person name="Medigue C."/>
            <person name="Le Paslier D."/>
        </authorList>
    </citation>
    <scope>NUCLEOTIDE SEQUENCE</scope>
</reference>
<organism evidence="1">
    <name type="scientific">mine drainage metagenome</name>
    <dbReference type="NCBI Taxonomy" id="410659"/>
    <lineage>
        <taxon>unclassified sequences</taxon>
        <taxon>metagenomes</taxon>
        <taxon>ecological metagenomes</taxon>
    </lineage>
</organism>
<proteinExistence type="predicted"/>
<name>E6QN82_9ZZZZ</name>
<accession>E6QN82</accession>
<comment type="caution">
    <text evidence="1">The sequence shown here is derived from an EMBL/GenBank/DDBJ whole genome shotgun (WGS) entry which is preliminary data.</text>
</comment>
<sequence length="89" mass="10456">MIGDVLAGQTAYSHLKFAADRACEWQFRLYPQLFFGSTLIYITGRRDFRPLIVKKPSSWRNVLRQSARADLQRRCERWSGKLCFCLPDK</sequence>
<protein>
    <submittedName>
        <fullName evidence="1">Uncharacterized protein</fullName>
    </submittedName>
</protein>
<dbReference type="EMBL" id="CABQ01000254">
    <property type="protein sequence ID" value="CBI08703.1"/>
    <property type="molecule type" value="Genomic_DNA"/>
</dbReference>
<evidence type="ECO:0000313" key="1">
    <source>
        <dbReference type="EMBL" id="CBI08703.1"/>
    </source>
</evidence>
<gene>
    <name evidence="1" type="ORF">CARN6_2198</name>
</gene>